<gene>
    <name evidence="1" type="ORF">Amon02_001245300</name>
</gene>
<proteinExistence type="predicted"/>
<name>A0ACB5UAN3_AMBMO</name>
<evidence type="ECO:0000313" key="1">
    <source>
        <dbReference type="EMBL" id="GMF05765.1"/>
    </source>
</evidence>
<comment type="caution">
    <text evidence="1">The sequence shown here is derived from an EMBL/GenBank/DDBJ whole genome shotgun (WGS) entry which is preliminary data.</text>
</comment>
<dbReference type="EMBL" id="BSXS01014635">
    <property type="protein sequence ID" value="GMF05765.1"/>
    <property type="molecule type" value="Genomic_DNA"/>
</dbReference>
<organism evidence="1 2">
    <name type="scientific">Ambrosiozyma monospora</name>
    <name type="common">Yeast</name>
    <name type="synonym">Endomycopsis monosporus</name>
    <dbReference type="NCBI Taxonomy" id="43982"/>
    <lineage>
        <taxon>Eukaryota</taxon>
        <taxon>Fungi</taxon>
        <taxon>Dikarya</taxon>
        <taxon>Ascomycota</taxon>
        <taxon>Saccharomycotina</taxon>
        <taxon>Pichiomycetes</taxon>
        <taxon>Pichiales</taxon>
        <taxon>Pichiaceae</taxon>
        <taxon>Ambrosiozyma</taxon>
    </lineage>
</organism>
<evidence type="ECO:0000313" key="2">
    <source>
        <dbReference type="Proteomes" id="UP001165064"/>
    </source>
</evidence>
<keyword evidence="2" id="KW-1185">Reference proteome</keyword>
<dbReference type="Proteomes" id="UP001165064">
    <property type="component" value="Unassembled WGS sequence"/>
</dbReference>
<reference evidence="1" key="1">
    <citation type="submission" date="2023-04" db="EMBL/GenBank/DDBJ databases">
        <title>Ambrosiozyma monospora NBRC 10751.</title>
        <authorList>
            <person name="Ichikawa N."/>
            <person name="Sato H."/>
            <person name="Tonouchi N."/>
        </authorList>
    </citation>
    <scope>NUCLEOTIDE SEQUENCE</scope>
    <source>
        <strain evidence="1">NBRC 10751</strain>
    </source>
</reference>
<accession>A0ACB5UAN3</accession>
<sequence length="219" mass="24106">MTKPLTPANLNNRHNVRIANGAKSITSTSTSTTTSKKHTHSRSKSSSSSNLTTDTTSTTTTTYDNTYNNDDLTVRLLILPTLQRYQGTFRNNYNSRTWSKVEHNGVSISVLGVEWCELDCSLDKICHLSGIRKRLLDERVELEQYVLEREEKSKKRKLDSAADGGVVDGDGVEEKEEKVEKVEDGAGVAGSVVVDVHGAGGVGRWAFDSKSWKVGKVKS</sequence>
<protein>
    <submittedName>
        <fullName evidence="1">Unnamed protein product</fullName>
    </submittedName>
</protein>